<keyword evidence="3" id="KW-1185">Reference proteome</keyword>
<name>D7FS33_ECTSI</name>
<sequence>MTMTTDDMVFIFCSNVVFIPWLALMIAPKWKWTSPITKAVVLMSCVVYTIYFASQMRNSKEGVLAMYMDMGTLDGIAKLFRGDGILLPAWVHYLAFDLVAGHYLVQKNMEDPNGLPKLAMAPCLFLNMMAGPMGMLLYVVLRAASDCISGKCCSKGPEKTS</sequence>
<accession>D7FS33</accession>
<evidence type="ECO:0000313" key="2">
    <source>
        <dbReference type="EMBL" id="CBJ30974.1"/>
    </source>
</evidence>
<dbReference type="Proteomes" id="UP000002630">
    <property type="component" value="Unassembled WGS sequence"/>
</dbReference>
<keyword evidence="1" id="KW-0812">Transmembrane</keyword>
<dbReference type="InParanoid" id="D7FS33"/>
<feature type="transmembrane region" description="Helical" evidence="1">
    <location>
        <begin position="85"/>
        <end position="106"/>
    </location>
</feature>
<evidence type="ECO:0008006" key="4">
    <source>
        <dbReference type="Google" id="ProtNLM"/>
    </source>
</evidence>
<dbReference type="eggNOG" id="ENOG502S9M4">
    <property type="taxonomic scope" value="Eukaryota"/>
</dbReference>
<keyword evidence="1" id="KW-0472">Membrane</keyword>
<feature type="transmembrane region" description="Helical" evidence="1">
    <location>
        <begin position="118"/>
        <end position="141"/>
    </location>
</feature>
<proteinExistence type="predicted"/>
<reference evidence="2 3" key="1">
    <citation type="journal article" date="2010" name="Nature">
        <title>The Ectocarpus genome and the independent evolution of multicellularity in brown algae.</title>
        <authorList>
            <person name="Cock J.M."/>
            <person name="Sterck L."/>
            <person name="Rouze P."/>
            <person name="Scornet D."/>
            <person name="Allen A.E."/>
            <person name="Amoutzias G."/>
            <person name="Anthouard V."/>
            <person name="Artiguenave F."/>
            <person name="Aury J.M."/>
            <person name="Badger J.H."/>
            <person name="Beszteri B."/>
            <person name="Billiau K."/>
            <person name="Bonnet E."/>
            <person name="Bothwell J.H."/>
            <person name="Bowler C."/>
            <person name="Boyen C."/>
            <person name="Brownlee C."/>
            <person name="Carrano C.J."/>
            <person name="Charrier B."/>
            <person name="Cho G.Y."/>
            <person name="Coelho S.M."/>
            <person name="Collen J."/>
            <person name="Corre E."/>
            <person name="Da Silva C."/>
            <person name="Delage L."/>
            <person name="Delaroque N."/>
            <person name="Dittami S.M."/>
            <person name="Doulbeau S."/>
            <person name="Elias M."/>
            <person name="Farnham G."/>
            <person name="Gachon C.M."/>
            <person name="Gschloessl B."/>
            <person name="Heesch S."/>
            <person name="Jabbari K."/>
            <person name="Jubin C."/>
            <person name="Kawai H."/>
            <person name="Kimura K."/>
            <person name="Kloareg B."/>
            <person name="Kupper F.C."/>
            <person name="Lang D."/>
            <person name="Le Bail A."/>
            <person name="Leblanc C."/>
            <person name="Lerouge P."/>
            <person name="Lohr M."/>
            <person name="Lopez P.J."/>
            <person name="Martens C."/>
            <person name="Maumus F."/>
            <person name="Michel G."/>
            <person name="Miranda-Saavedra D."/>
            <person name="Morales J."/>
            <person name="Moreau H."/>
            <person name="Motomura T."/>
            <person name="Nagasato C."/>
            <person name="Napoli C.A."/>
            <person name="Nelson D.R."/>
            <person name="Nyvall-Collen P."/>
            <person name="Peters A.F."/>
            <person name="Pommier C."/>
            <person name="Potin P."/>
            <person name="Poulain J."/>
            <person name="Quesneville H."/>
            <person name="Read B."/>
            <person name="Rensing S.A."/>
            <person name="Ritter A."/>
            <person name="Rousvoal S."/>
            <person name="Samanta M."/>
            <person name="Samson G."/>
            <person name="Schroeder D.C."/>
            <person name="Segurens B."/>
            <person name="Strittmatter M."/>
            <person name="Tonon T."/>
            <person name="Tregear J.W."/>
            <person name="Valentin K."/>
            <person name="von Dassow P."/>
            <person name="Yamagishi T."/>
            <person name="Van de Peer Y."/>
            <person name="Wincker P."/>
        </authorList>
    </citation>
    <scope>NUCLEOTIDE SEQUENCE [LARGE SCALE GENOMIC DNA]</scope>
    <source>
        <strain evidence="3">Ec32 / CCAP1310/4</strain>
    </source>
</reference>
<feature type="transmembrane region" description="Helical" evidence="1">
    <location>
        <begin position="36"/>
        <end position="54"/>
    </location>
</feature>
<feature type="transmembrane region" description="Helical" evidence="1">
    <location>
        <begin position="9"/>
        <end position="30"/>
    </location>
</feature>
<organism evidence="2 3">
    <name type="scientific">Ectocarpus siliculosus</name>
    <name type="common">Brown alga</name>
    <name type="synonym">Conferva siliculosa</name>
    <dbReference type="NCBI Taxonomy" id="2880"/>
    <lineage>
        <taxon>Eukaryota</taxon>
        <taxon>Sar</taxon>
        <taxon>Stramenopiles</taxon>
        <taxon>Ochrophyta</taxon>
        <taxon>PX clade</taxon>
        <taxon>Phaeophyceae</taxon>
        <taxon>Ectocarpales</taxon>
        <taxon>Ectocarpaceae</taxon>
        <taxon>Ectocarpus</taxon>
    </lineage>
</organism>
<protein>
    <recommendedName>
        <fullName evidence="4">DUF4281 domain-containing protein</fullName>
    </recommendedName>
</protein>
<dbReference type="InterPro" id="IPR025461">
    <property type="entry name" value="ABA4-like"/>
</dbReference>
<evidence type="ECO:0000313" key="3">
    <source>
        <dbReference type="Proteomes" id="UP000002630"/>
    </source>
</evidence>
<evidence type="ECO:0000256" key="1">
    <source>
        <dbReference type="SAM" id="Phobius"/>
    </source>
</evidence>
<keyword evidence="1" id="KW-1133">Transmembrane helix</keyword>
<dbReference type="Pfam" id="PF14108">
    <property type="entry name" value="ABA4-like"/>
    <property type="match status" value="1"/>
</dbReference>
<dbReference type="EMBL" id="FN649760">
    <property type="protein sequence ID" value="CBJ30974.1"/>
    <property type="molecule type" value="Genomic_DNA"/>
</dbReference>
<dbReference type="AlphaFoldDB" id="D7FS33"/>
<gene>
    <name evidence="2" type="ORF">Esi_0227_0014</name>
</gene>
<dbReference type="OrthoDB" id="5523505at2759"/>